<feature type="compositionally biased region" description="Polar residues" evidence="1">
    <location>
        <begin position="51"/>
        <end position="62"/>
    </location>
</feature>
<evidence type="ECO:0000313" key="2">
    <source>
        <dbReference type="EMBL" id="SMX76222.1"/>
    </source>
</evidence>
<proteinExistence type="predicted"/>
<organism evidence="2 3">
    <name type="scientific">Brevibacterium antiquum</name>
    <dbReference type="NCBI Taxonomy" id="234835"/>
    <lineage>
        <taxon>Bacteria</taxon>
        <taxon>Bacillati</taxon>
        <taxon>Actinomycetota</taxon>
        <taxon>Actinomycetes</taxon>
        <taxon>Micrococcales</taxon>
        <taxon>Brevibacteriaceae</taxon>
        <taxon>Brevibacterium</taxon>
    </lineage>
</organism>
<name>A0A2H1IMM1_9MICO</name>
<evidence type="ECO:0000256" key="1">
    <source>
        <dbReference type="SAM" id="MobiDB-lite"/>
    </source>
</evidence>
<reference evidence="3" key="1">
    <citation type="submission" date="2017-03" db="EMBL/GenBank/DDBJ databases">
        <authorList>
            <person name="Monnet C."/>
        </authorList>
    </citation>
    <scope>NUCLEOTIDE SEQUENCE [LARGE SCALE GENOMIC DNA]</scope>
    <source>
        <strain evidence="3">P10</strain>
    </source>
</reference>
<dbReference type="AlphaFoldDB" id="A0A2H1IMM1"/>
<dbReference type="EMBL" id="FXZE01000003">
    <property type="protein sequence ID" value="SMX76222.1"/>
    <property type="molecule type" value="Genomic_DNA"/>
</dbReference>
<keyword evidence="3" id="KW-1185">Reference proteome</keyword>
<feature type="region of interest" description="Disordered" evidence="1">
    <location>
        <begin position="39"/>
        <end position="69"/>
    </location>
</feature>
<protein>
    <submittedName>
        <fullName evidence="2">Uncharacterized protein</fullName>
    </submittedName>
</protein>
<accession>A0A2H1IMM1</accession>
<evidence type="ECO:0000313" key="3">
    <source>
        <dbReference type="Proteomes" id="UP000234342"/>
    </source>
</evidence>
<gene>
    <name evidence="2" type="ORF">BANT10_01069</name>
</gene>
<dbReference type="Proteomes" id="UP000234342">
    <property type="component" value="Unassembled WGS sequence"/>
</dbReference>
<sequence length="122" mass="13438">MDQDLPSVQDLSLSPPGLEGTAAVLSVREALGPMVRAQARRTPALDPMVQRQRQGPTAQRQRQGPMVQRRGLMVRRALVRMVRRLAPMVLLPAFKGQHQASSAPQVQQLRSVLAPARGFSVR</sequence>